<protein>
    <submittedName>
        <fullName evidence="2">(northern house mosquito) hypothetical protein</fullName>
    </submittedName>
</protein>
<organism evidence="2">
    <name type="scientific">Culex pipiens</name>
    <name type="common">House mosquito</name>
    <dbReference type="NCBI Taxonomy" id="7175"/>
    <lineage>
        <taxon>Eukaryota</taxon>
        <taxon>Metazoa</taxon>
        <taxon>Ecdysozoa</taxon>
        <taxon>Arthropoda</taxon>
        <taxon>Hexapoda</taxon>
        <taxon>Insecta</taxon>
        <taxon>Pterygota</taxon>
        <taxon>Neoptera</taxon>
        <taxon>Endopterygota</taxon>
        <taxon>Diptera</taxon>
        <taxon>Nematocera</taxon>
        <taxon>Culicoidea</taxon>
        <taxon>Culicidae</taxon>
        <taxon>Culicinae</taxon>
        <taxon>Culicini</taxon>
        <taxon>Culex</taxon>
        <taxon>Culex</taxon>
    </lineage>
</organism>
<feature type="region of interest" description="Disordered" evidence="1">
    <location>
        <begin position="96"/>
        <end position="119"/>
    </location>
</feature>
<evidence type="ECO:0000313" key="2">
    <source>
        <dbReference type="EMBL" id="CAG6467197.1"/>
    </source>
</evidence>
<accession>A0A8D8B5X6</accession>
<dbReference type="AlphaFoldDB" id="A0A8D8B5X6"/>
<feature type="region of interest" description="Disordered" evidence="1">
    <location>
        <begin position="1"/>
        <end position="21"/>
    </location>
</feature>
<reference evidence="2" key="1">
    <citation type="submission" date="2021-05" db="EMBL/GenBank/DDBJ databases">
        <authorList>
            <person name="Alioto T."/>
            <person name="Alioto T."/>
            <person name="Gomez Garrido J."/>
        </authorList>
    </citation>
    <scope>NUCLEOTIDE SEQUENCE</scope>
</reference>
<proteinExistence type="predicted"/>
<dbReference type="EMBL" id="HBUE01057687">
    <property type="protein sequence ID" value="CAG6467197.1"/>
    <property type="molecule type" value="Transcribed_RNA"/>
</dbReference>
<evidence type="ECO:0000256" key="1">
    <source>
        <dbReference type="SAM" id="MobiDB-lite"/>
    </source>
</evidence>
<sequence length="203" mass="23301">MFSQRTDSELGETLSPLRMEVTRTDHKLRRQMFSQNIPEMNPRAQKFTTNRKKKKLMEKRVRFLEHSQRYSTQPCTHTRKSPSRTVNAGANLLEKKRSTGSAPGSVIRRRPPRATREQTPCVASACATYRTGSTVPPWFVEVEILSSEDTRFSSATPPRKGRRVVSLRPGMERSRTRRTDPKPSRRFVTRDPETCRGSVLLAL</sequence>
<name>A0A8D8B5X6_CULPI</name>